<dbReference type="GeneID" id="5545959"/>
<evidence type="ECO:0000313" key="3">
    <source>
        <dbReference type="Proteomes" id="UP000000267"/>
    </source>
</evidence>
<dbReference type="FunCoup" id="A7TJ18">
    <property type="interactions" value="247"/>
</dbReference>
<keyword evidence="3" id="KW-1185">Reference proteome</keyword>
<accession>A7TJ18</accession>
<dbReference type="OMA" id="CYEEDNC"/>
<dbReference type="AlphaFoldDB" id="A7TJ18"/>
<feature type="compositionally biased region" description="Low complexity" evidence="1">
    <location>
        <begin position="1"/>
        <end position="14"/>
    </location>
</feature>
<feature type="compositionally biased region" description="Polar residues" evidence="1">
    <location>
        <begin position="15"/>
        <end position="25"/>
    </location>
</feature>
<dbReference type="GO" id="GO:0031145">
    <property type="term" value="P:anaphase-promoting complex-dependent catabolic process"/>
    <property type="evidence" value="ECO:0007669"/>
    <property type="project" value="EnsemblFungi"/>
</dbReference>
<dbReference type="HOGENOM" id="CLU_077720_0_0_1"/>
<sequence length="274" mass="32414">MNNNNNNHNNNNNNTDNDQSNSFQLPSLPPWKSPRFKTKREIHLTTPLRRPTRVYPENNGDSRRISLSGPQFEISNVLMARGQSKDKLEELHKFGLSEEYDEYDCYSLTNKTLVRESKIQNFLQSERAVHCLVFHKDAHINQMDSYRPDINYNCGDGDELDSKEVREDSSLLINVPGYTNEELTEQISRGQFIERPNIRRIDEILNHEVNDLTKFWNNSTLAHSFERNTLHEQYLILQREQKELAKIKESMRRDSRNYNKNLKFSFNFEQSTHF</sequence>
<dbReference type="InParanoid" id="A7TJ18"/>
<dbReference type="Proteomes" id="UP000000267">
    <property type="component" value="Unassembled WGS sequence"/>
</dbReference>
<dbReference type="EMBL" id="DS480399">
    <property type="protein sequence ID" value="EDO17717.1"/>
    <property type="molecule type" value="Genomic_DNA"/>
</dbReference>
<dbReference type="STRING" id="436907.A7TJ18"/>
<dbReference type="GO" id="GO:0005680">
    <property type="term" value="C:anaphase-promoting complex"/>
    <property type="evidence" value="ECO:0007669"/>
    <property type="project" value="EnsemblFungi"/>
</dbReference>
<evidence type="ECO:0008006" key="4">
    <source>
        <dbReference type="Google" id="ProtNLM"/>
    </source>
</evidence>
<evidence type="ECO:0000313" key="2">
    <source>
        <dbReference type="EMBL" id="EDO17717.1"/>
    </source>
</evidence>
<dbReference type="PhylomeDB" id="A7TJ18"/>
<name>A7TJ18_VANPO</name>
<dbReference type="InterPro" id="IPR024274">
    <property type="entry name" value="APC9"/>
</dbReference>
<dbReference type="eggNOG" id="ENOG502S206">
    <property type="taxonomic scope" value="Eukaryota"/>
</dbReference>
<proteinExistence type="predicted"/>
<dbReference type="GO" id="GO:0006325">
    <property type="term" value="P:chromatin organization"/>
    <property type="evidence" value="ECO:0007669"/>
    <property type="project" value="EnsemblFungi"/>
</dbReference>
<dbReference type="RefSeq" id="XP_001645575.1">
    <property type="nucleotide sequence ID" value="XM_001645525.1"/>
</dbReference>
<protein>
    <recommendedName>
        <fullName evidence="4">Anaphase-promoting complex subunit 9</fullName>
    </recommendedName>
</protein>
<evidence type="ECO:0000256" key="1">
    <source>
        <dbReference type="SAM" id="MobiDB-lite"/>
    </source>
</evidence>
<dbReference type="OrthoDB" id="4061647at2759"/>
<dbReference type="KEGG" id="vpo:Kpol_1033p21"/>
<feature type="region of interest" description="Disordered" evidence="1">
    <location>
        <begin position="1"/>
        <end position="67"/>
    </location>
</feature>
<dbReference type="Pfam" id="PF12856">
    <property type="entry name" value="ANAPC9"/>
    <property type="match status" value="1"/>
</dbReference>
<organism evidence="3">
    <name type="scientific">Vanderwaltozyma polyspora (strain ATCC 22028 / DSM 70294 / BCRC 21397 / CBS 2163 / NBRC 10782 / NRRL Y-8283 / UCD 57-17)</name>
    <name type="common">Kluyveromyces polysporus</name>
    <dbReference type="NCBI Taxonomy" id="436907"/>
    <lineage>
        <taxon>Eukaryota</taxon>
        <taxon>Fungi</taxon>
        <taxon>Dikarya</taxon>
        <taxon>Ascomycota</taxon>
        <taxon>Saccharomycotina</taxon>
        <taxon>Saccharomycetes</taxon>
        <taxon>Saccharomycetales</taxon>
        <taxon>Saccharomycetaceae</taxon>
        <taxon>Vanderwaltozyma</taxon>
    </lineage>
</organism>
<gene>
    <name evidence="2" type="ORF">Kpol_1033p21</name>
</gene>
<dbReference type="GO" id="GO:0016567">
    <property type="term" value="P:protein ubiquitination"/>
    <property type="evidence" value="ECO:0007669"/>
    <property type="project" value="EnsemblFungi"/>
</dbReference>
<dbReference type="GO" id="GO:0061630">
    <property type="term" value="F:ubiquitin protein ligase activity"/>
    <property type="evidence" value="ECO:0007669"/>
    <property type="project" value="EnsemblFungi"/>
</dbReference>
<reference evidence="2 3" key="1">
    <citation type="journal article" date="2007" name="Proc. Natl. Acad. Sci. U.S.A.">
        <title>Independent sorting-out of thousands of duplicated gene pairs in two yeast species descended from a whole-genome duplication.</title>
        <authorList>
            <person name="Scannell D.R."/>
            <person name="Frank A.C."/>
            <person name="Conant G.C."/>
            <person name="Byrne K.P."/>
            <person name="Woolfit M."/>
            <person name="Wolfe K.H."/>
        </authorList>
    </citation>
    <scope>NUCLEOTIDE SEQUENCE [LARGE SCALE GENOMIC DNA]</scope>
    <source>
        <strain evidence="3">ATCC 22028 / DSM 70294 / BCRC 21397 / CBS 2163 / NBRC 10782 / NRRL Y-8283 / UCD 57-17</strain>
    </source>
</reference>